<dbReference type="InterPro" id="IPR029058">
    <property type="entry name" value="AB_hydrolase_fold"/>
</dbReference>
<feature type="domain" description="Dienelactone hydrolase" evidence="1">
    <location>
        <begin position="9"/>
        <end position="216"/>
    </location>
</feature>
<dbReference type="InterPro" id="IPR051049">
    <property type="entry name" value="Dienelactone_hydrolase-like"/>
</dbReference>
<reference evidence="2" key="1">
    <citation type="submission" date="2022-12" db="EMBL/GenBank/DDBJ databases">
        <title>Polyphasic identification of a Novel Hot-Spring Cyanobacterium Ocullathermofonsia sinensis gen nov. sp. nov. and Genomic Insights on its Adaptations to the Thermal Habitat.</title>
        <authorList>
            <person name="Daroch M."/>
            <person name="Tang J."/>
            <person name="Jiang Y."/>
        </authorList>
    </citation>
    <scope>NUCLEOTIDE SEQUENCE</scope>
    <source>
        <strain evidence="2">PKUAC-SCTA174</strain>
    </source>
</reference>
<sequence length="219" mass="23672">MMETDHEFGYLAVPTAGSGPGILVLQEWWGLVPHIKDIADRLAAAGYVALAPDLYRGTTTNSPDEAGRMLMALNIEQAAQDLEQAATFLANHEAVTGEKLGVVGFCMGGQLALLAATVSDRIGAAVDFYGIHPNVHPNFSRLKAPVLGFFGEQDSFVTPEAVEQLISQIREAGKTIDTYTYPGAEHAFFNDTRPEVYNAEAASDAWQRTIAFFQDHLAA</sequence>
<keyword evidence="2" id="KW-0378">Hydrolase</keyword>
<dbReference type="EMBL" id="CP113797">
    <property type="protein sequence ID" value="WAL60570.1"/>
    <property type="molecule type" value="Genomic_DNA"/>
</dbReference>
<dbReference type="PANTHER" id="PTHR46623:SF6">
    <property type="entry name" value="ALPHA_BETA-HYDROLASES SUPERFAMILY PROTEIN"/>
    <property type="match status" value="1"/>
</dbReference>
<accession>A0A9E8ZG30</accession>
<dbReference type="InterPro" id="IPR002925">
    <property type="entry name" value="Dienelactn_hydro"/>
</dbReference>
<dbReference type="KEGG" id="tsin:OXH18_00825"/>
<name>A0A9E8ZG30_9CYAN</name>
<dbReference type="AlphaFoldDB" id="A0A9E8ZG30"/>
<keyword evidence="3" id="KW-1185">Reference proteome</keyword>
<dbReference type="SUPFAM" id="SSF53474">
    <property type="entry name" value="alpha/beta-Hydrolases"/>
    <property type="match status" value="1"/>
</dbReference>
<evidence type="ECO:0000259" key="1">
    <source>
        <dbReference type="Pfam" id="PF01738"/>
    </source>
</evidence>
<dbReference type="Proteomes" id="UP001163152">
    <property type="component" value="Chromosome"/>
</dbReference>
<protein>
    <submittedName>
        <fullName evidence="2">Dienelactone hydrolase family protein</fullName>
    </submittedName>
</protein>
<dbReference type="RefSeq" id="WP_268610506.1">
    <property type="nucleotide sequence ID" value="NZ_CP113797.1"/>
</dbReference>
<gene>
    <name evidence="2" type="ORF">OXH18_00825</name>
</gene>
<evidence type="ECO:0000313" key="2">
    <source>
        <dbReference type="EMBL" id="WAL60570.1"/>
    </source>
</evidence>
<dbReference type="GO" id="GO:0016787">
    <property type="term" value="F:hydrolase activity"/>
    <property type="evidence" value="ECO:0007669"/>
    <property type="project" value="UniProtKB-KW"/>
</dbReference>
<dbReference type="Pfam" id="PF01738">
    <property type="entry name" value="DLH"/>
    <property type="match status" value="1"/>
</dbReference>
<evidence type="ECO:0000313" key="3">
    <source>
        <dbReference type="Proteomes" id="UP001163152"/>
    </source>
</evidence>
<dbReference type="PANTHER" id="PTHR46623">
    <property type="entry name" value="CARBOXYMETHYLENEBUTENOLIDASE-RELATED"/>
    <property type="match status" value="1"/>
</dbReference>
<dbReference type="Gene3D" id="3.40.50.1820">
    <property type="entry name" value="alpha/beta hydrolase"/>
    <property type="match status" value="1"/>
</dbReference>
<organism evidence="2 3">
    <name type="scientific">Thermocoleostomius sinensis A174</name>
    <dbReference type="NCBI Taxonomy" id="2016057"/>
    <lineage>
        <taxon>Bacteria</taxon>
        <taxon>Bacillati</taxon>
        <taxon>Cyanobacteriota</taxon>
        <taxon>Cyanophyceae</taxon>
        <taxon>Oculatellales</taxon>
        <taxon>Oculatellaceae</taxon>
        <taxon>Thermocoleostomius</taxon>
    </lineage>
</organism>
<proteinExistence type="predicted"/>